<proteinExistence type="predicted"/>
<sequence length="166" mass="18576">MLSIDARASREIQATLFAIKLAAKDVRKQIRVHTKAMIGPEWAKAVNEAAKSPLDKRIARTSTVAVADRGVTLRMGTKGFLKNSTRIDEIVKENEFGASREGESTYRSRRGSARFEVTRHTQRQLPPKYRKGRVAYPSAARLIPRLASLWVQTTVRTFHDAIEGAS</sequence>
<dbReference type="RefSeq" id="WP_129175132.1">
    <property type="nucleotide sequence ID" value="NZ_JACCBI010000001.1"/>
</dbReference>
<dbReference type="EMBL" id="SDPM01000005">
    <property type="protein sequence ID" value="RXZ86317.1"/>
    <property type="molecule type" value="Genomic_DNA"/>
</dbReference>
<evidence type="ECO:0000313" key="3">
    <source>
        <dbReference type="Proteomes" id="UP000292686"/>
    </source>
</evidence>
<dbReference type="Proteomes" id="UP000581087">
    <property type="component" value="Unassembled WGS sequence"/>
</dbReference>
<reference evidence="1 4" key="2">
    <citation type="submission" date="2020-07" db="EMBL/GenBank/DDBJ databases">
        <title>Sequencing the genomes of 1000 actinobacteria strains.</title>
        <authorList>
            <person name="Klenk H.-P."/>
        </authorList>
    </citation>
    <scope>NUCLEOTIDE SEQUENCE [LARGE SCALE GENOMIC DNA]</scope>
    <source>
        <strain evidence="1 4">DSM 23870</strain>
    </source>
</reference>
<evidence type="ECO:0000313" key="2">
    <source>
        <dbReference type="EMBL" id="RXZ86317.1"/>
    </source>
</evidence>
<protein>
    <recommendedName>
        <fullName evidence="5">HK97 gp10 family phage protein</fullName>
    </recommendedName>
</protein>
<dbReference type="Proteomes" id="UP000292686">
    <property type="component" value="Unassembled WGS sequence"/>
</dbReference>
<evidence type="ECO:0000313" key="1">
    <source>
        <dbReference type="EMBL" id="NYD65985.1"/>
    </source>
</evidence>
<name>A0A4Q2M503_9MICO</name>
<evidence type="ECO:0008006" key="5">
    <source>
        <dbReference type="Google" id="ProtNLM"/>
    </source>
</evidence>
<keyword evidence="3" id="KW-1185">Reference proteome</keyword>
<organism evidence="2 3">
    <name type="scientific">Agromyces atrinae</name>
    <dbReference type="NCBI Taxonomy" id="592376"/>
    <lineage>
        <taxon>Bacteria</taxon>
        <taxon>Bacillati</taxon>
        <taxon>Actinomycetota</taxon>
        <taxon>Actinomycetes</taxon>
        <taxon>Micrococcales</taxon>
        <taxon>Microbacteriaceae</taxon>
        <taxon>Agromyces</taxon>
    </lineage>
</organism>
<dbReference type="AlphaFoldDB" id="A0A4Q2M503"/>
<gene>
    <name evidence="1" type="ORF">BJ972_000504</name>
    <name evidence="2" type="ORF">ESP50_11205</name>
</gene>
<reference evidence="2 3" key="1">
    <citation type="submission" date="2019-01" db="EMBL/GenBank/DDBJ databases">
        <title>Agromyces.</title>
        <authorList>
            <person name="Li J."/>
        </authorList>
    </citation>
    <scope>NUCLEOTIDE SEQUENCE [LARGE SCALE GENOMIC DNA]</scope>
    <source>
        <strain evidence="2 3">DSM 23870</strain>
    </source>
</reference>
<comment type="caution">
    <text evidence="2">The sequence shown here is derived from an EMBL/GenBank/DDBJ whole genome shotgun (WGS) entry which is preliminary data.</text>
</comment>
<dbReference type="OrthoDB" id="4979053at2"/>
<dbReference type="EMBL" id="JACCBI010000001">
    <property type="protein sequence ID" value="NYD65985.1"/>
    <property type="molecule type" value="Genomic_DNA"/>
</dbReference>
<evidence type="ECO:0000313" key="4">
    <source>
        <dbReference type="Proteomes" id="UP000581087"/>
    </source>
</evidence>
<accession>A0A4Q2M503</accession>